<dbReference type="PANTHER" id="PTHR30246:SF1">
    <property type="entry name" value="2-DEHYDRO-3-DEOXY-6-PHOSPHOGALACTONATE ALDOLASE-RELATED"/>
    <property type="match status" value="1"/>
</dbReference>
<reference evidence="6" key="1">
    <citation type="submission" date="2022-09" db="EMBL/GenBank/DDBJ databases">
        <title>Culturomic study of gut microbiota in children with autism spectrum disorder.</title>
        <authorList>
            <person name="Efimov B.A."/>
            <person name="Chaplin A.V."/>
            <person name="Sokolova S.R."/>
            <person name="Pikina A.P."/>
            <person name="Korzhanova M."/>
            <person name="Belova V."/>
            <person name="Korostin D."/>
        </authorList>
    </citation>
    <scope>NUCLEOTIDE SEQUENCE</scope>
    <source>
        <strain evidence="6">ASD5510</strain>
    </source>
</reference>
<dbReference type="Proteomes" id="UP001065549">
    <property type="component" value="Unassembled WGS sequence"/>
</dbReference>
<evidence type="ECO:0000256" key="5">
    <source>
        <dbReference type="ARBA" id="ARBA00023277"/>
    </source>
</evidence>
<dbReference type="EMBL" id="JAOSHN010000001">
    <property type="protein sequence ID" value="MCU7377330.1"/>
    <property type="molecule type" value="Genomic_DNA"/>
</dbReference>
<dbReference type="SUPFAM" id="SSF51569">
    <property type="entry name" value="Aldolase"/>
    <property type="match status" value="1"/>
</dbReference>
<keyword evidence="4 6" id="KW-0456">Lyase</keyword>
<accession>A0A9J6QN08</accession>
<evidence type="ECO:0000313" key="6">
    <source>
        <dbReference type="EMBL" id="MCU7377330.1"/>
    </source>
</evidence>
<dbReference type="InterPro" id="IPR000887">
    <property type="entry name" value="Aldlse_KDPG_KHG"/>
</dbReference>
<dbReference type="NCBIfam" id="TIGR01182">
    <property type="entry name" value="eda"/>
    <property type="match status" value="1"/>
</dbReference>
<dbReference type="EC" id="4.1.3.16" evidence="6"/>
<dbReference type="PANTHER" id="PTHR30246">
    <property type="entry name" value="2-KETO-3-DEOXY-6-PHOSPHOGLUCONATE ALDOLASE"/>
    <property type="match status" value="1"/>
</dbReference>
<dbReference type="RefSeq" id="WP_253020731.1">
    <property type="nucleotide sequence ID" value="NZ_JAOSHN010000001.1"/>
</dbReference>
<evidence type="ECO:0000256" key="4">
    <source>
        <dbReference type="ARBA" id="ARBA00023239"/>
    </source>
</evidence>
<evidence type="ECO:0000256" key="1">
    <source>
        <dbReference type="ARBA" id="ARBA00004761"/>
    </source>
</evidence>
<keyword evidence="5" id="KW-0119">Carbohydrate metabolism</keyword>
<comment type="subunit">
    <text evidence="3">Homotrimer.</text>
</comment>
<gene>
    <name evidence="6" type="primary">eda</name>
    <name evidence="6" type="ORF">OBO34_03060</name>
</gene>
<evidence type="ECO:0000256" key="2">
    <source>
        <dbReference type="ARBA" id="ARBA00006906"/>
    </source>
</evidence>
<dbReference type="PROSITE" id="PS00160">
    <property type="entry name" value="ALDOLASE_KDPG_KHG_2"/>
    <property type="match status" value="1"/>
</dbReference>
<comment type="caution">
    <text evidence="6">The sequence shown here is derived from an EMBL/GenBank/DDBJ whole genome shotgun (WGS) entry which is preliminary data.</text>
</comment>
<dbReference type="InterPro" id="IPR031338">
    <property type="entry name" value="KDPG/KHG_AS_2"/>
</dbReference>
<dbReference type="InterPro" id="IPR013785">
    <property type="entry name" value="Aldolase_TIM"/>
</dbReference>
<dbReference type="GO" id="GO:0008675">
    <property type="term" value="F:2-dehydro-3-deoxy-phosphogluconate aldolase activity"/>
    <property type="evidence" value="ECO:0007669"/>
    <property type="project" value="UniProtKB-EC"/>
</dbReference>
<dbReference type="Gene3D" id="3.20.20.70">
    <property type="entry name" value="Aldolase class I"/>
    <property type="match status" value="1"/>
</dbReference>
<dbReference type="CDD" id="cd00452">
    <property type="entry name" value="KDPG_aldolase"/>
    <property type="match status" value="1"/>
</dbReference>
<comment type="similarity">
    <text evidence="2">Belongs to the KHG/KDPG aldolase family.</text>
</comment>
<protein>
    <submittedName>
        <fullName evidence="6">Bifunctional 4-hydroxy-2-oxoglutarate aldolase/2-dehydro-3-deoxy-phosphogluconate aldolase</fullName>
        <ecNumber evidence="6">4.1.2.14</ecNumber>
        <ecNumber evidence="6">4.1.3.16</ecNumber>
    </submittedName>
</protein>
<evidence type="ECO:0000313" key="7">
    <source>
        <dbReference type="Proteomes" id="UP001065549"/>
    </source>
</evidence>
<dbReference type="Pfam" id="PF01081">
    <property type="entry name" value="Aldolase"/>
    <property type="match status" value="1"/>
</dbReference>
<comment type="pathway">
    <text evidence="1">Carbohydrate acid metabolism.</text>
</comment>
<keyword evidence="7" id="KW-1185">Reference proteome</keyword>
<dbReference type="GO" id="GO:0008700">
    <property type="term" value="F:(R,S)-4-hydroxy-2-oxoglutarate aldolase activity"/>
    <property type="evidence" value="ECO:0007669"/>
    <property type="project" value="UniProtKB-EC"/>
</dbReference>
<dbReference type="EC" id="4.1.2.14" evidence="6"/>
<name>A0A9J6QN08_9FIRM</name>
<dbReference type="AlphaFoldDB" id="A0A9J6QN08"/>
<proteinExistence type="inferred from homology"/>
<evidence type="ECO:0000256" key="3">
    <source>
        <dbReference type="ARBA" id="ARBA00011233"/>
    </source>
</evidence>
<sequence length="216" mass="23646">MSKQYQSVVQTFFRAGIIPVIRLDQTNKAAMLAKALADGEMEAAEVTFRAQGAEKVIETMGVQCDHLMVGAGTVLTVEQAQRAKDAGARFIVSPGFNAKVVEFCLNRDIPVFPGCVTPTEIERAMEMGLTVLKFFPAEQFGGVKTINALAGPYQQVKFMPTGGISMDNLGEYLSSPAIAACGGTFMVKADLLEQDRWEEVTKRCRKAMKLVKEIRR</sequence>
<organism evidence="6 7">
    <name type="scientific">Hominibacterium faecale</name>
    <dbReference type="NCBI Taxonomy" id="2839743"/>
    <lineage>
        <taxon>Bacteria</taxon>
        <taxon>Bacillati</taxon>
        <taxon>Bacillota</taxon>
        <taxon>Clostridia</taxon>
        <taxon>Peptostreptococcales</taxon>
        <taxon>Anaerovoracaceae</taxon>
        <taxon>Hominibacterium</taxon>
    </lineage>
</organism>
<dbReference type="NCBIfam" id="NF004325">
    <property type="entry name" value="PRK05718.1"/>
    <property type="match status" value="1"/>
</dbReference>